<accession>A0AC35TSB0</accession>
<sequence length="428" mass="49449">MVSADSNWVQRISLDLQTNRSKEQRIDETIEDVVLRIARETELIKSHQKSMDQFNQIIEESKREIDRSKNVFIKEIDDVSDEEPIDHHIKNLNDANNTPLLHEVMDFIESSTASQTFARCRQCGNTIQGRQNIEKHYKFHLKDRPFQCGVCGQTFTQITPCRVHIYKHYNITDYKCPVAECGKEFVLKCILKKHLFNVHYKHMIGAAKETTAKIGDIQSGSSSVLLENKLPDFQFEDESQHHLTSFLPPLDDNLYYKIVGGDSGVPEDEMLYPDGGLEQSNQKLGKSQPLVAKCKVCGLVVVHPSKIRQHALTHTKEKPFECSICNERFTRNGSLKLHTLRKHTHEKTYNCTWECGKSFVSPALLNEHVRFNHGGMRRYQCNMENCFQLFVRRSQLVVHLKKVHKMEFVEDEFSSNNDVASELINNIE</sequence>
<name>A0AC35TSB0_9BILA</name>
<protein>
    <submittedName>
        <fullName evidence="2">Zinc finger protein</fullName>
    </submittedName>
</protein>
<evidence type="ECO:0000313" key="1">
    <source>
        <dbReference type="Proteomes" id="UP000095286"/>
    </source>
</evidence>
<reference evidence="2" key="1">
    <citation type="submission" date="2016-11" db="UniProtKB">
        <authorList>
            <consortium name="WormBaseParasite"/>
        </authorList>
    </citation>
    <scope>IDENTIFICATION</scope>
    <source>
        <strain evidence="2">KR3021</strain>
    </source>
</reference>
<dbReference type="Proteomes" id="UP000095286">
    <property type="component" value="Unplaced"/>
</dbReference>
<organism evidence="1 2">
    <name type="scientific">Rhabditophanes sp. KR3021</name>
    <dbReference type="NCBI Taxonomy" id="114890"/>
    <lineage>
        <taxon>Eukaryota</taxon>
        <taxon>Metazoa</taxon>
        <taxon>Ecdysozoa</taxon>
        <taxon>Nematoda</taxon>
        <taxon>Chromadorea</taxon>
        <taxon>Rhabditida</taxon>
        <taxon>Tylenchina</taxon>
        <taxon>Panagrolaimomorpha</taxon>
        <taxon>Strongyloidoidea</taxon>
        <taxon>Alloionematidae</taxon>
        <taxon>Rhabditophanes</taxon>
    </lineage>
</organism>
<dbReference type="WBParaSite" id="RSKR_0000370200.1">
    <property type="protein sequence ID" value="RSKR_0000370200.1"/>
    <property type="gene ID" value="RSKR_0000370200"/>
</dbReference>
<proteinExistence type="predicted"/>
<evidence type="ECO:0000313" key="2">
    <source>
        <dbReference type="WBParaSite" id="RSKR_0000370200.1"/>
    </source>
</evidence>